<accession>A0A3N4IIK9</accession>
<evidence type="ECO:0000313" key="1">
    <source>
        <dbReference type="EMBL" id="RPA84548.1"/>
    </source>
</evidence>
<gene>
    <name evidence="1" type="ORF">BJ508DRAFT_323460</name>
</gene>
<dbReference type="Gene3D" id="3.40.50.1000">
    <property type="entry name" value="HAD superfamily/HAD-like"/>
    <property type="match status" value="1"/>
</dbReference>
<dbReference type="InterPro" id="IPR006439">
    <property type="entry name" value="HAD-SF_hydro_IA"/>
</dbReference>
<dbReference type="InterPro" id="IPR023214">
    <property type="entry name" value="HAD_sf"/>
</dbReference>
<proteinExistence type="predicted"/>
<keyword evidence="2" id="KW-1185">Reference proteome</keyword>
<dbReference type="PANTHER" id="PTHR47829:SF1">
    <property type="entry name" value="HAD FAMILY PHOSPHATASE"/>
    <property type="match status" value="1"/>
</dbReference>
<dbReference type="Proteomes" id="UP000275078">
    <property type="component" value="Unassembled WGS sequence"/>
</dbReference>
<dbReference type="CDD" id="cd02603">
    <property type="entry name" value="HAD_sEH-N_like"/>
    <property type="match status" value="1"/>
</dbReference>
<dbReference type="InterPro" id="IPR052898">
    <property type="entry name" value="ACAD10-like"/>
</dbReference>
<dbReference type="InterPro" id="IPR023198">
    <property type="entry name" value="PGP-like_dom2"/>
</dbReference>
<dbReference type="InterPro" id="IPR036412">
    <property type="entry name" value="HAD-like_sf"/>
</dbReference>
<dbReference type="PANTHER" id="PTHR47829">
    <property type="entry name" value="HYDROLASE, PUTATIVE (AFU_ORTHOLOGUE AFUA_1G12880)-RELATED"/>
    <property type="match status" value="1"/>
</dbReference>
<sequence>MSVPKVKAVVFDMGGVCTPSPMPFLRDYSIRHQLPPSYISYAISLSPAWATLERGEIPLGPEFYKLFTEDLKSPSAWSEFHLANITHPASPPPFPEAAKNGIDGEAVILGILHATNALDPGMLRVINLLRHAGIKTGAITNDIRLTPPVLSNLKREAELWVELKDLFDVWISSSIIGIRKPDRRIFELCLKDLGVKAEEAVFLDDIVGNLKGAEEAGMGTVLVGVGRGREAVERLEGVCGVRLVGGYDGEERAML</sequence>
<dbReference type="Pfam" id="PF00702">
    <property type="entry name" value="Hydrolase"/>
    <property type="match status" value="1"/>
</dbReference>
<dbReference type="SUPFAM" id="SSF56784">
    <property type="entry name" value="HAD-like"/>
    <property type="match status" value="1"/>
</dbReference>
<dbReference type="PRINTS" id="PR00413">
    <property type="entry name" value="HADHALOGNASE"/>
</dbReference>
<organism evidence="1 2">
    <name type="scientific">Ascobolus immersus RN42</name>
    <dbReference type="NCBI Taxonomy" id="1160509"/>
    <lineage>
        <taxon>Eukaryota</taxon>
        <taxon>Fungi</taxon>
        <taxon>Dikarya</taxon>
        <taxon>Ascomycota</taxon>
        <taxon>Pezizomycotina</taxon>
        <taxon>Pezizomycetes</taxon>
        <taxon>Pezizales</taxon>
        <taxon>Ascobolaceae</taxon>
        <taxon>Ascobolus</taxon>
    </lineage>
</organism>
<evidence type="ECO:0000313" key="2">
    <source>
        <dbReference type="Proteomes" id="UP000275078"/>
    </source>
</evidence>
<dbReference type="SFLD" id="SFLDG01129">
    <property type="entry name" value="C1.5:_HAD__Beta-PGM__Phosphata"/>
    <property type="match status" value="1"/>
</dbReference>
<dbReference type="SFLD" id="SFLDS00003">
    <property type="entry name" value="Haloacid_Dehalogenase"/>
    <property type="match status" value="1"/>
</dbReference>
<name>A0A3N4IIK9_ASCIM</name>
<dbReference type="OrthoDB" id="1694274at2759"/>
<reference evidence="1 2" key="1">
    <citation type="journal article" date="2018" name="Nat. Ecol. Evol.">
        <title>Pezizomycetes genomes reveal the molecular basis of ectomycorrhizal truffle lifestyle.</title>
        <authorList>
            <person name="Murat C."/>
            <person name="Payen T."/>
            <person name="Noel B."/>
            <person name="Kuo A."/>
            <person name="Morin E."/>
            <person name="Chen J."/>
            <person name="Kohler A."/>
            <person name="Krizsan K."/>
            <person name="Balestrini R."/>
            <person name="Da Silva C."/>
            <person name="Montanini B."/>
            <person name="Hainaut M."/>
            <person name="Levati E."/>
            <person name="Barry K.W."/>
            <person name="Belfiori B."/>
            <person name="Cichocki N."/>
            <person name="Clum A."/>
            <person name="Dockter R.B."/>
            <person name="Fauchery L."/>
            <person name="Guy J."/>
            <person name="Iotti M."/>
            <person name="Le Tacon F."/>
            <person name="Lindquist E.A."/>
            <person name="Lipzen A."/>
            <person name="Malagnac F."/>
            <person name="Mello A."/>
            <person name="Molinier V."/>
            <person name="Miyauchi S."/>
            <person name="Poulain J."/>
            <person name="Riccioni C."/>
            <person name="Rubini A."/>
            <person name="Sitrit Y."/>
            <person name="Splivallo R."/>
            <person name="Traeger S."/>
            <person name="Wang M."/>
            <person name="Zifcakova L."/>
            <person name="Wipf D."/>
            <person name="Zambonelli A."/>
            <person name="Paolocci F."/>
            <person name="Nowrousian M."/>
            <person name="Ottonello S."/>
            <person name="Baldrian P."/>
            <person name="Spatafora J.W."/>
            <person name="Henrissat B."/>
            <person name="Nagy L.G."/>
            <person name="Aury J.M."/>
            <person name="Wincker P."/>
            <person name="Grigoriev I.V."/>
            <person name="Bonfante P."/>
            <person name="Martin F.M."/>
        </authorList>
    </citation>
    <scope>NUCLEOTIDE SEQUENCE [LARGE SCALE GENOMIC DNA]</scope>
    <source>
        <strain evidence="1 2">RN42</strain>
    </source>
</reference>
<dbReference type="EMBL" id="ML119658">
    <property type="protein sequence ID" value="RPA84548.1"/>
    <property type="molecule type" value="Genomic_DNA"/>
</dbReference>
<dbReference type="Gene3D" id="1.10.150.240">
    <property type="entry name" value="Putative phosphatase, domain 2"/>
    <property type="match status" value="1"/>
</dbReference>
<dbReference type="AlphaFoldDB" id="A0A3N4IIK9"/>
<dbReference type="STRING" id="1160509.A0A3N4IIK9"/>
<protein>
    <submittedName>
        <fullName evidence="1">HAD-like protein</fullName>
    </submittedName>
</protein>
<dbReference type="GO" id="GO:0016791">
    <property type="term" value="F:phosphatase activity"/>
    <property type="evidence" value="ECO:0007669"/>
    <property type="project" value="UniProtKB-ARBA"/>
</dbReference>
<dbReference type="NCBIfam" id="TIGR01509">
    <property type="entry name" value="HAD-SF-IA-v3"/>
    <property type="match status" value="1"/>
</dbReference>